<feature type="compositionally biased region" description="Low complexity" evidence="1">
    <location>
        <begin position="332"/>
        <end position="353"/>
    </location>
</feature>
<dbReference type="EMBL" id="BPQB01000022">
    <property type="protein sequence ID" value="GJE91671.1"/>
    <property type="molecule type" value="Genomic_DNA"/>
</dbReference>
<feature type="compositionally biased region" description="Low complexity" evidence="1">
    <location>
        <begin position="165"/>
        <end position="190"/>
    </location>
</feature>
<feature type="compositionally biased region" description="Polar residues" evidence="1">
    <location>
        <begin position="446"/>
        <end position="456"/>
    </location>
</feature>
<feature type="compositionally biased region" description="Pro residues" evidence="1">
    <location>
        <begin position="457"/>
        <end position="466"/>
    </location>
</feature>
<evidence type="ECO:0000256" key="1">
    <source>
        <dbReference type="SAM" id="MobiDB-lite"/>
    </source>
</evidence>
<protein>
    <submittedName>
        <fullName evidence="2">Uncharacterized protein</fullName>
    </submittedName>
</protein>
<gene>
    <name evidence="2" type="ORF">PsYK624_078210</name>
</gene>
<reference evidence="2 3" key="1">
    <citation type="submission" date="2021-08" db="EMBL/GenBank/DDBJ databases">
        <title>Draft Genome Sequence of Phanerochaete sordida strain YK-624.</title>
        <authorList>
            <person name="Mori T."/>
            <person name="Dohra H."/>
            <person name="Suzuki T."/>
            <person name="Kawagishi H."/>
            <person name="Hirai H."/>
        </authorList>
    </citation>
    <scope>NUCLEOTIDE SEQUENCE [LARGE SCALE GENOMIC DNA]</scope>
    <source>
        <strain evidence="2 3">YK-624</strain>
    </source>
</reference>
<dbReference type="Proteomes" id="UP000703269">
    <property type="component" value="Unassembled WGS sequence"/>
</dbReference>
<keyword evidence="3" id="KW-1185">Reference proteome</keyword>
<evidence type="ECO:0000313" key="3">
    <source>
        <dbReference type="Proteomes" id="UP000703269"/>
    </source>
</evidence>
<feature type="region of interest" description="Disordered" evidence="1">
    <location>
        <begin position="443"/>
        <end position="466"/>
    </location>
</feature>
<feature type="compositionally biased region" description="Basic and acidic residues" evidence="1">
    <location>
        <begin position="244"/>
        <end position="259"/>
    </location>
</feature>
<evidence type="ECO:0000313" key="2">
    <source>
        <dbReference type="EMBL" id="GJE91671.1"/>
    </source>
</evidence>
<organism evidence="2 3">
    <name type="scientific">Phanerochaete sordida</name>
    <dbReference type="NCBI Taxonomy" id="48140"/>
    <lineage>
        <taxon>Eukaryota</taxon>
        <taxon>Fungi</taxon>
        <taxon>Dikarya</taxon>
        <taxon>Basidiomycota</taxon>
        <taxon>Agaricomycotina</taxon>
        <taxon>Agaricomycetes</taxon>
        <taxon>Polyporales</taxon>
        <taxon>Phanerochaetaceae</taxon>
        <taxon>Phanerochaete</taxon>
    </lineage>
</organism>
<dbReference type="OrthoDB" id="10542689at2759"/>
<dbReference type="AlphaFoldDB" id="A0A9P3GB69"/>
<name>A0A9P3GB69_9APHY</name>
<sequence length="466" mass="51028">MPVKTKKGASTSAMWNNPEMAPAAAIDREAPRLTIPYHETVVERMNWAYKSRNISPKAFELTIVGKDPKPKRRCPVCRQNCNGDDKTVGRHIRTKGHITNLADCLWMEFDSFLGDDIVVPCDKCGEKIWGARTDSLYRHQIGPCPNKMPSEEEPPRPPHQRRSKAPAAPQAEPAPAASAAPQAGPATKAPVAPQAGPAPKVERPPTPSLQWLRDLSRSSRAPPSIESEDDEDEQPPRKVARRSFKTEVADERHRERTQSEDSSSPSLPPLTPTTEAQTSSEEEEAAELTESPEPAPAPLPERPRTPTRATRLSTRPGPSTLSRIRTMYGSARVDSVSESPSTSRRSSVSSGRSSEAEHDVPSSAGRVYAPRDAASTEDEGPLRMLATVAEMSPRVARVPSSPYDPETYQANWGPELPVSPLYKRGLREHPAPKVMSWMLPGAPLASSPSQYRSARTPSPPPSGHFW</sequence>
<proteinExistence type="predicted"/>
<feature type="region of interest" description="Disordered" evidence="1">
    <location>
        <begin position="138"/>
        <end position="415"/>
    </location>
</feature>
<accession>A0A9P3GB69</accession>
<comment type="caution">
    <text evidence="2">The sequence shown here is derived from an EMBL/GenBank/DDBJ whole genome shotgun (WGS) entry which is preliminary data.</text>
</comment>
<feature type="compositionally biased region" description="Low complexity" evidence="1">
    <location>
        <begin position="306"/>
        <end position="316"/>
    </location>
</feature>